<dbReference type="PROSITE" id="PS51257">
    <property type="entry name" value="PROKAR_LIPOPROTEIN"/>
    <property type="match status" value="1"/>
</dbReference>
<dbReference type="Pfam" id="PF12138">
    <property type="entry name" value="Spherulin4"/>
    <property type="match status" value="1"/>
</dbReference>
<evidence type="ECO:0000313" key="2">
    <source>
        <dbReference type="EMBL" id="SDD23882.1"/>
    </source>
</evidence>
<dbReference type="InterPro" id="IPR021986">
    <property type="entry name" value="Spherulin4"/>
</dbReference>
<reference evidence="2 3" key="1">
    <citation type="submission" date="2016-10" db="EMBL/GenBank/DDBJ databases">
        <authorList>
            <person name="de Groot N.N."/>
        </authorList>
    </citation>
    <scope>NUCLEOTIDE SEQUENCE [LARGE SCALE GENOMIC DNA]</scope>
    <source>
        <strain evidence="2 3">DSM 16619</strain>
    </source>
</reference>
<dbReference type="OrthoDB" id="508445at2"/>
<keyword evidence="1" id="KW-0732">Signal</keyword>
<dbReference type="AlphaFoldDB" id="A0A1G6T413"/>
<feature type="chain" id="PRO_5011683477" evidence="1">
    <location>
        <begin position="24"/>
        <end position="401"/>
    </location>
</feature>
<proteinExistence type="predicted"/>
<dbReference type="STRING" id="187868.SAMN05192589_10558"/>
<feature type="signal peptide" evidence="1">
    <location>
        <begin position="1"/>
        <end position="23"/>
    </location>
</feature>
<organism evidence="2 3">
    <name type="scientific">Paracidovorax valerianellae</name>
    <dbReference type="NCBI Taxonomy" id="187868"/>
    <lineage>
        <taxon>Bacteria</taxon>
        <taxon>Pseudomonadati</taxon>
        <taxon>Pseudomonadota</taxon>
        <taxon>Betaproteobacteria</taxon>
        <taxon>Burkholderiales</taxon>
        <taxon>Comamonadaceae</taxon>
        <taxon>Paracidovorax</taxon>
    </lineage>
</organism>
<dbReference type="RefSeq" id="WP_092743215.1">
    <property type="nucleotide sequence ID" value="NZ_FMZC01000005.1"/>
</dbReference>
<sequence>MHRLPAPTSRIARISRWCGLSLAALLAACGGGGGGGSSDPTTPTTPTPTSIAITLTAPEAEAVFTATAALSVTARVTVNGVDAADGTAVSFSALPGPFSTTGATRAGVATAALTGAAAGRQEISATTTVSGQSVTATRVVYLRPAPAALEVLVPAYFHPASSQGWALLASGAAANPAVSVTAILNPNNGVFTTAEASYVSAVNAFVSAGGKVVGYVFTGYGTGSRSLASIKANIDNYIALFGRGAISGIFLDEMASETTRLDFYREIYSYIKAKDASLRVIGNPGMVPSAGYAAVADVLVTFEGRNVTYASYDPRTTPWLYTLSNSRQSSLVHNTATCADMQRAVQSAASNRYNAGPIYMTNLEYDPVADVGNPWDALPSYWTGLLQTVAAVNQGRALPGC</sequence>
<dbReference type="PANTHER" id="PTHR35040">
    <property type="match status" value="1"/>
</dbReference>
<accession>A0A1G6T413</accession>
<evidence type="ECO:0000313" key="3">
    <source>
        <dbReference type="Proteomes" id="UP000198781"/>
    </source>
</evidence>
<dbReference type="Proteomes" id="UP000198781">
    <property type="component" value="Unassembled WGS sequence"/>
</dbReference>
<name>A0A1G6T413_9BURK</name>
<evidence type="ECO:0000256" key="1">
    <source>
        <dbReference type="SAM" id="SignalP"/>
    </source>
</evidence>
<dbReference type="PANTHER" id="PTHR35040:SF9">
    <property type="entry name" value="4-LIKE CELL SURFACE PROTEIN, PUTATIVE (AFU_ORTHOLOGUE AFUA_4G14080)-RELATED"/>
    <property type="match status" value="1"/>
</dbReference>
<keyword evidence="3" id="KW-1185">Reference proteome</keyword>
<gene>
    <name evidence="2" type="ORF">SAMN05192589_10558</name>
</gene>
<protein>
    <submittedName>
        <fullName evidence="2">Spherulation-specific family 4</fullName>
    </submittedName>
</protein>
<dbReference type="EMBL" id="FMZC01000005">
    <property type="protein sequence ID" value="SDD23882.1"/>
    <property type="molecule type" value="Genomic_DNA"/>
</dbReference>